<evidence type="ECO:0000256" key="1">
    <source>
        <dbReference type="SAM" id="SignalP"/>
    </source>
</evidence>
<reference evidence="3 4" key="1">
    <citation type="submission" date="2019-10" db="EMBL/GenBank/DDBJ databases">
        <title>Epibacterium sp. nov., isolated from seawater.</title>
        <authorList>
            <person name="Zhang X."/>
            <person name="Li N."/>
        </authorList>
    </citation>
    <scope>NUCLEOTIDE SEQUENCE [LARGE SCALE GENOMIC DNA]</scope>
    <source>
        <strain evidence="3 4">SM1969</strain>
    </source>
</reference>
<proteinExistence type="predicted"/>
<evidence type="ECO:0000313" key="4">
    <source>
        <dbReference type="Proteomes" id="UP000436694"/>
    </source>
</evidence>
<keyword evidence="1" id="KW-0732">Signal</keyword>
<protein>
    <submittedName>
        <fullName evidence="3">DUF2314 domain-containing protein</fullName>
    </submittedName>
</protein>
<evidence type="ECO:0000259" key="2">
    <source>
        <dbReference type="Pfam" id="PF10077"/>
    </source>
</evidence>
<gene>
    <name evidence="3" type="ORF">GG681_00025</name>
</gene>
<dbReference type="Pfam" id="PF10077">
    <property type="entry name" value="DUF2314"/>
    <property type="match status" value="1"/>
</dbReference>
<comment type="caution">
    <text evidence="3">The sequence shown here is derived from an EMBL/GenBank/DDBJ whole genome shotgun (WGS) entry which is preliminary data.</text>
</comment>
<dbReference type="AlphaFoldDB" id="A0A844AJE2"/>
<dbReference type="InterPro" id="IPR018756">
    <property type="entry name" value="DUF2314"/>
</dbReference>
<dbReference type="Proteomes" id="UP000436694">
    <property type="component" value="Unassembled WGS sequence"/>
</dbReference>
<dbReference type="RefSeq" id="WP_153543830.1">
    <property type="nucleotide sequence ID" value="NZ_WIXK01000001.1"/>
</dbReference>
<sequence>MLKSIVAALALTATSVMTSWAGDPLYTFGERHPEMEQAIVEARITLPKFLSAVTQPDNSLHPTSMLKVSVPVDAPNTEEEIIWVDSVSREGSTFIGQLANAPNHMPGLTKGSQIQFEENAIFDWSIWGDDGKLYGNYTTRVMLPELDLETAQSLRNLLSEPRSPW</sequence>
<name>A0A844AJE2_9RHOB</name>
<keyword evidence="4" id="KW-1185">Reference proteome</keyword>
<feature type="domain" description="DUF2314" evidence="2">
    <location>
        <begin position="33"/>
        <end position="147"/>
    </location>
</feature>
<organism evidence="3 4">
    <name type="scientific">Tritonibacter aquimaris</name>
    <dbReference type="NCBI Taxonomy" id="2663379"/>
    <lineage>
        <taxon>Bacteria</taxon>
        <taxon>Pseudomonadati</taxon>
        <taxon>Pseudomonadota</taxon>
        <taxon>Alphaproteobacteria</taxon>
        <taxon>Rhodobacterales</taxon>
        <taxon>Paracoccaceae</taxon>
        <taxon>Tritonibacter</taxon>
    </lineage>
</organism>
<evidence type="ECO:0000313" key="3">
    <source>
        <dbReference type="EMBL" id="MQY41015.1"/>
    </source>
</evidence>
<accession>A0A844AJE2</accession>
<feature type="signal peptide" evidence="1">
    <location>
        <begin position="1"/>
        <end position="21"/>
    </location>
</feature>
<feature type="chain" id="PRO_5032483118" evidence="1">
    <location>
        <begin position="22"/>
        <end position="165"/>
    </location>
</feature>
<dbReference type="EMBL" id="WIXK01000001">
    <property type="protein sequence ID" value="MQY41015.1"/>
    <property type="molecule type" value="Genomic_DNA"/>
</dbReference>